<organism evidence="1 2">
    <name type="scientific">Streptomyces silvensis</name>
    <dbReference type="NCBI Taxonomy" id="1765722"/>
    <lineage>
        <taxon>Bacteria</taxon>
        <taxon>Bacillati</taxon>
        <taxon>Actinomycetota</taxon>
        <taxon>Actinomycetes</taxon>
        <taxon>Kitasatosporales</taxon>
        <taxon>Streptomycetaceae</taxon>
        <taxon>Streptomyces</taxon>
    </lineage>
</organism>
<protein>
    <recommendedName>
        <fullName evidence="3">SnoaL-like domain-containing protein</fullName>
    </recommendedName>
</protein>
<dbReference type="AlphaFoldDB" id="A0A0W7XC11"/>
<name>A0A0W7XC11_9ACTN</name>
<comment type="caution">
    <text evidence="1">The sequence shown here is derived from an EMBL/GenBank/DDBJ whole genome shotgun (WGS) entry which is preliminary data.</text>
</comment>
<dbReference type="STRING" id="1765722.AT728_40160"/>
<keyword evidence="2" id="KW-1185">Reference proteome</keyword>
<reference evidence="1 2" key="1">
    <citation type="submission" date="2015-12" db="EMBL/GenBank/DDBJ databases">
        <title>Draft genome sequence of Streptomyces silvensis ATCC 53525, a producer of novel hormone antagonists.</title>
        <authorList>
            <person name="Johnston C.W."/>
            <person name="Li Y."/>
            <person name="Magarvey N.A."/>
        </authorList>
    </citation>
    <scope>NUCLEOTIDE SEQUENCE [LARGE SCALE GENOMIC DNA]</scope>
    <source>
        <strain evidence="1 2">ATCC 53525</strain>
    </source>
</reference>
<evidence type="ECO:0000313" key="2">
    <source>
        <dbReference type="Proteomes" id="UP000054804"/>
    </source>
</evidence>
<dbReference type="EMBL" id="LOCL01000023">
    <property type="protein sequence ID" value="KUF20164.1"/>
    <property type="molecule type" value="Genomic_DNA"/>
</dbReference>
<evidence type="ECO:0000313" key="1">
    <source>
        <dbReference type="EMBL" id="KUF20164.1"/>
    </source>
</evidence>
<evidence type="ECO:0008006" key="3">
    <source>
        <dbReference type="Google" id="ProtNLM"/>
    </source>
</evidence>
<dbReference type="OrthoDB" id="3391176at2"/>
<dbReference type="Proteomes" id="UP000054804">
    <property type="component" value="Unassembled WGS sequence"/>
</dbReference>
<gene>
    <name evidence="1" type="ORF">AT728_40160</name>
</gene>
<proteinExistence type="predicted"/>
<accession>A0A0W7XC11</accession>
<sequence length="152" mass="17282">MSYWENLDLLDDVIARRQWTAIASKDSPEAIERGTSEVRKLREGAGLPPSGGTPDGITFTTSVNAVLQRSLDNSGEVVNVWMSYDRYATVRNKGGDDDPLKNETTNLVLKWEDGDWKVTEEQKYTERVRGPRAYHPDSRWAYMDGWRELADA</sequence>